<keyword evidence="7" id="KW-0862">Zinc</keyword>
<comment type="function">
    <text evidence="2">Purine nucleoside enzyme that catalyzes the phosphorolysis of adenosine and inosine nucleosides, yielding D-ribose 1-phosphate and the respective free bases, adenine and hypoxanthine. Also catalyzes the phosphorolysis of S-methyl-5'-thioadenosine into adenine and S-methyl-5-thio-alpha-D-ribose 1-phosphate. Also has adenosine deaminase activity.</text>
</comment>
<keyword evidence="4" id="KW-0808">Transferase</keyword>
<comment type="catalytic activity">
    <reaction evidence="1">
        <text>inosine + phosphate = alpha-D-ribose 1-phosphate + hypoxanthine</text>
        <dbReference type="Rhea" id="RHEA:27646"/>
        <dbReference type="ChEBI" id="CHEBI:17368"/>
        <dbReference type="ChEBI" id="CHEBI:17596"/>
        <dbReference type="ChEBI" id="CHEBI:43474"/>
        <dbReference type="ChEBI" id="CHEBI:57720"/>
        <dbReference type="EC" id="2.4.2.1"/>
    </reaction>
    <physiologicalReaction direction="left-to-right" evidence="1">
        <dbReference type="Rhea" id="RHEA:27647"/>
    </physiologicalReaction>
</comment>
<dbReference type="EMBL" id="JACCAE010000001">
    <property type="protein sequence ID" value="NYF97022.1"/>
    <property type="molecule type" value="Genomic_DNA"/>
</dbReference>
<keyword evidence="8" id="KW-0186">Copper</keyword>
<dbReference type="GO" id="GO:0017061">
    <property type="term" value="F:S-methyl-5-thioadenosine phosphorylase activity"/>
    <property type="evidence" value="ECO:0007669"/>
    <property type="project" value="UniProtKB-EC"/>
</dbReference>
<evidence type="ECO:0000256" key="12">
    <source>
        <dbReference type="SAM" id="MobiDB-lite"/>
    </source>
</evidence>
<feature type="region of interest" description="Disordered" evidence="12">
    <location>
        <begin position="1"/>
        <end position="20"/>
    </location>
</feature>
<evidence type="ECO:0000313" key="13">
    <source>
        <dbReference type="EMBL" id="NYF97022.1"/>
    </source>
</evidence>
<evidence type="ECO:0000256" key="4">
    <source>
        <dbReference type="ARBA" id="ARBA00022679"/>
    </source>
</evidence>
<dbReference type="Gene3D" id="3.60.140.10">
    <property type="entry name" value="CNF1/YfiH-like putative cysteine hydrolases"/>
    <property type="match status" value="1"/>
</dbReference>
<organism evidence="13 14">
    <name type="scientific">Janibacter cremeus</name>
    <dbReference type="NCBI Taxonomy" id="1285192"/>
    <lineage>
        <taxon>Bacteria</taxon>
        <taxon>Bacillati</taxon>
        <taxon>Actinomycetota</taxon>
        <taxon>Actinomycetes</taxon>
        <taxon>Micrococcales</taxon>
        <taxon>Intrasporangiaceae</taxon>
        <taxon>Janibacter</taxon>
    </lineage>
</organism>
<dbReference type="PANTHER" id="PTHR30616:SF2">
    <property type="entry name" value="PURINE NUCLEOSIDE PHOSPHORYLASE LACC1"/>
    <property type="match status" value="1"/>
</dbReference>
<keyword evidence="14" id="KW-1185">Reference proteome</keyword>
<proteinExistence type="inferred from homology"/>
<comment type="catalytic activity">
    <reaction evidence="9">
        <text>adenosine + H2O + H(+) = inosine + NH4(+)</text>
        <dbReference type="Rhea" id="RHEA:24408"/>
        <dbReference type="ChEBI" id="CHEBI:15377"/>
        <dbReference type="ChEBI" id="CHEBI:15378"/>
        <dbReference type="ChEBI" id="CHEBI:16335"/>
        <dbReference type="ChEBI" id="CHEBI:17596"/>
        <dbReference type="ChEBI" id="CHEBI:28938"/>
        <dbReference type="EC" id="3.5.4.4"/>
    </reaction>
    <physiologicalReaction direction="left-to-right" evidence="9">
        <dbReference type="Rhea" id="RHEA:24409"/>
    </physiologicalReaction>
</comment>
<reference evidence="13 14" key="1">
    <citation type="submission" date="2020-07" db="EMBL/GenBank/DDBJ databases">
        <title>Sequencing the genomes of 1000 actinobacteria strains.</title>
        <authorList>
            <person name="Klenk H.-P."/>
        </authorList>
    </citation>
    <scope>NUCLEOTIDE SEQUENCE [LARGE SCALE GENOMIC DNA]</scope>
    <source>
        <strain evidence="13 14">DSM 26154</strain>
    </source>
</reference>
<evidence type="ECO:0000256" key="5">
    <source>
        <dbReference type="ARBA" id="ARBA00022723"/>
    </source>
</evidence>
<evidence type="ECO:0000256" key="8">
    <source>
        <dbReference type="ARBA" id="ARBA00023008"/>
    </source>
</evidence>
<dbReference type="CDD" id="cd16833">
    <property type="entry name" value="YfiH"/>
    <property type="match status" value="1"/>
</dbReference>
<evidence type="ECO:0000313" key="14">
    <source>
        <dbReference type="Proteomes" id="UP000554054"/>
    </source>
</evidence>
<evidence type="ECO:0000256" key="9">
    <source>
        <dbReference type="ARBA" id="ARBA00047989"/>
    </source>
</evidence>
<comment type="catalytic activity">
    <reaction evidence="10">
        <text>adenosine + phosphate = alpha-D-ribose 1-phosphate + adenine</text>
        <dbReference type="Rhea" id="RHEA:27642"/>
        <dbReference type="ChEBI" id="CHEBI:16335"/>
        <dbReference type="ChEBI" id="CHEBI:16708"/>
        <dbReference type="ChEBI" id="CHEBI:43474"/>
        <dbReference type="ChEBI" id="CHEBI:57720"/>
        <dbReference type="EC" id="2.4.2.1"/>
    </reaction>
    <physiologicalReaction direction="left-to-right" evidence="10">
        <dbReference type="Rhea" id="RHEA:27643"/>
    </physiologicalReaction>
</comment>
<comment type="catalytic activity">
    <reaction evidence="11">
        <text>S-methyl-5'-thioadenosine + phosphate = 5-(methylsulfanyl)-alpha-D-ribose 1-phosphate + adenine</text>
        <dbReference type="Rhea" id="RHEA:11852"/>
        <dbReference type="ChEBI" id="CHEBI:16708"/>
        <dbReference type="ChEBI" id="CHEBI:17509"/>
        <dbReference type="ChEBI" id="CHEBI:43474"/>
        <dbReference type="ChEBI" id="CHEBI:58533"/>
        <dbReference type="EC" id="2.4.2.28"/>
    </reaction>
    <physiologicalReaction direction="left-to-right" evidence="11">
        <dbReference type="Rhea" id="RHEA:11853"/>
    </physiologicalReaction>
</comment>
<dbReference type="GO" id="GO:0016787">
    <property type="term" value="F:hydrolase activity"/>
    <property type="evidence" value="ECO:0007669"/>
    <property type="project" value="UniProtKB-KW"/>
</dbReference>
<evidence type="ECO:0000256" key="2">
    <source>
        <dbReference type="ARBA" id="ARBA00003215"/>
    </source>
</evidence>
<evidence type="ECO:0000256" key="3">
    <source>
        <dbReference type="ARBA" id="ARBA00007353"/>
    </source>
</evidence>
<comment type="caution">
    <text evidence="13">The sequence shown here is derived from an EMBL/GenBank/DDBJ whole genome shotgun (WGS) entry which is preliminary data.</text>
</comment>
<dbReference type="PANTHER" id="PTHR30616">
    <property type="entry name" value="UNCHARACTERIZED PROTEIN YFIH"/>
    <property type="match status" value="1"/>
</dbReference>
<accession>A0A852VIX4</accession>
<keyword evidence="5" id="KW-0479">Metal-binding</keyword>
<evidence type="ECO:0000256" key="1">
    <source>
        <dbReference type="ARBA" id="ARBA00000553"/>
    </source>
</evidence>
<dbReference type="Proteomes" id="UP000554054">
    <property type="component" value="Unassembled WGS sequence"/>
</dbReference>
<dbReference type="AlphaFoldDB" id="A0A852VIX4"/>
<dbReference type="RefSeq" id="WP_343062738.1">
    <property type="nucleotide sequence ID" value="NZ_JACCAE010000001.1"/>
</dbReference>
<sequence>MFAWRSSAPGPVQAFTDRQGGASNAPFAGLNLGAHVGDAPEDVATNRARLEAEIGMPTVWADQVHGRDVIHVTDEVLRGPRTPTGAVGTADALVTDLAGLALGVLVADCTPVLLHDEGAGLVGVAHAGRHGMTKGVIPAVVTALRDLGARGLRATVGPSVCGRCYEVPAALRDEAAAVAAVSATLAWQGTPAIDVAAGVVDQLSGMDVPLTWVPGCAREDESLFSHRRDGTTGRFAGIVGRPA</sequence>
<comment type="similarity">
    <text evidence="3">Belongs to the purine nucleoside phosphorylase YfiH/LACC1 family.</text>
</comment>
<evidence type="ECO:0000256" key="10">
    <source>
        <dbReference type="ARBA" id="ARBA00048968"/>
    </source>
</evidence>
<evidence type="ECO:0000256" key="6">
    <source>
        <dbReference type="ARBA" id="ARBA00022801"/>
    </source>
</evidence>
<dbReference type="GO" id="GO:0005507">
    <property type="term" value="F:copper ion binding"/>
    <property type="evidence" value="ECO:0007669"/>
    <property type="project" value="TreeGrafter"/>
</dbReference>
<dbReference type="InterPro" id="IPR011324">
    <property type="entry name" value="Cytotoxic_necrot_fac-like_cat"/>
</dbReference>
<evidence type="ECO:0000256" key="7">
    <source>
        <dbReference type="ARBA" id="ARBA00022833"/>
    </source>
</evidence>
<evidence type="ECO:0008006" key="15">
    <source>
        <dbReference type="Google" id="ProtNLM"/>
    </source>
</evidence>
<gene>
    <name evidence="13" type="ORF">BJY20_000414</name>
</gene>
<evidence type="ECO:0000256" key="11">
    <source>
        <dbReference type="ARBA" id="ARBA00049893"/>
    </source>
</evidence>
<dbReference type="Pfam" id="PF02578">
    <property type="entry name" value="Cu-oxidase_4"/>
    <property type="match status" value="1"/>
</dbReference>
<name>A0A852VIX4_9MICO</name>
<protein>
    <recommendedName>
        <fullName evidence="15">Purine nucleoside phosphorylase</fullName>
    </recommendedName>
</protein>
<dbReference type="SUPFAM" id="SSF64438">
    <property type="entry name" value="CNF1/YfiH-like putative cysteine hydrolases"/>
    <property type="match status" value="1"/>
</dbReference>
<dbReference type="InterPro" id="IPR038371">
    <property type="entry name" value="Cu_polyphenol_OxRdtase_sf"/>
</dbReference>
<keyword evidence="6" id="KW-0378">Hydrolase</keyword>
<dbReference type="InterPro" id="IPR003730">
    <property type="entry name" value="Cu_polyphenol_OxRdtase"/>
</dbReference>